<dbReference type="PRINTS" id="PR00077">
    <property type="entry name" value="GPDHDRGNASE"/>
</dbReference>
<evidence type="ECO:0000256" key="5">
    <source>
        <dbReference type="ARBA" id="ARBA00023209"/>
    </source>
</evidence>
<evidence type="ECO:0000256" key="2">
    <source>
        <dbReference type="ARBA" id="ARBA00022516"/>
    </source>
</evidence>
<dbReference type="SUPFAM" id="SSF69593">
    <property type="entry name" value="Glycerol-3-phosphate (1)-acyltransferase"/>
    <property type="match status" value="1"/>
</dbReference>
<dbReference type="InterPro" id="IPR013328">
    <property type="entry name" value="6PGD_dom2"/>
</dbReference>
<dbReference type="Proteomes" id="UP000298112">
    <property type="component" value="Unassembled WGS sequence"/>
</dbReference>
<evidence type="ECO:0000256" key="7">
    <source>
        <dbReference type="RuleBase" id="RU000437"/>
    </source>
</evidence>
<evidence type="ECO:0000256" key="6">
    <source>
        <dbReference type="ARBA" id="ARBA00023264"/>
    </source>
</evidence>
<dbReference type="InterPro" id="IPR002123">
    <property type="entry name" value="Plipid/glycerol_acylTrfase"/>
</dbReference>
<keyword evidence="9" id="KW-0808">Transferase</keyword>
<dbReference type="Gene3D" id="3.40.1130.10">
    <property type="entry name" value="Glycerol-3-phosphate (1)-acyltransferase"/>
    <property type="match status" value="1"/>
</dbReference>
<dbReference type="Pfam" id="PF01210">
    <property type="entry name" value="NAD_Gly3P_dh_N"/>
    <property type="match status" value="1"/>
</dbReference>
<keyword evidence="10" id="KW-1185">Reference proteome</keyword>
<evidence type="ECO:0000313" key="10">
    <source>
        <dbReference type="Proteomes" id="UP000298112"/>
    </source>
</evidence>
<dbReference type="Gene3D" id="1.10.1040.10">
    <property type="entry name" value="N-(1-d-carboxylethyl)-l-norvaline Dehydrogenase, domain 2"/>
    <property type="match status" value="1"/>
</dbReference>
<protein>
    <submittedName>
        <fullName evidence="9">Glycerol-3-phosphate acyltransferase</fullName>
    </submittedName>
</protein>
<dbReference type="SMART" id="SM00563">
    <property type="entry name" value="PlsC"/>
    <property type="match status" value="1"/>
</dbReference>
<feature type="domain" description="Phospholipid/glycerol acyltransferase" evidence="8">
    <location>
        <begin position="109"/>
        <end position="243"/>
    </location>
</feature>
<dbReference type="InterPro" id="IPR036291">
    <property type="entry name" value="NAD(P)-bd_dom_sf"/>
</dbReference>
<keyword evidence="6" id="KW-1208">Phospholipid metabolism</keyword>
<dbReference type="Pfam" id="PF01553">
    <property type="entry name" value="Acyltransferase"/>
    <property type="match status" value="1"/>
</dbReference>
<dbReference type="InterPro" id="IPR008927">
    <property type="entry name" value="6-PGluconate_DH-like_C_sf"/>
</dbReference>
<dbReference type="Gene3D" id="3.40.50.720">
    <property type="entry name" value="NAD(P)-binding Rossmann-like Domain"/>
    <property type="match status" value="1"/>
</dbReference>
<reference evidence="10" key="1">
    <citation type="journal article" date="2019" name="PLoS Negl. Trop. Dis.">
        <title>Revisiting the worldwide diversity of Leptospira species in the environment.</title>
        <authorList>
            <person name="Vincent A.T."/>
            <person name="Schiettekatte O."/>
            <person name="Bourhy P."/>
            <person name="Veyrier F.J."/>
            <person name="Picardeau M."/>
        </authorList>
    </citation>
    <scope>NUCLEOTIDE SEQUENCE [LARGE SCALE GENOMIC DNA]</scope>
    <source>
        <strain evidence="10">201601955</strain>
    </source>
</reference>
<sequence>MTEKEATLGRWHKEFFENIHLFVKSGLTESEAKSILEEFLVLSQGTPKPKVMDIFQEPERLEEIGVYTDIRTQPRDFMLKFLDPIMKKFKVEGIENLKLLDGVIGKYPVTLISNHLSHLDAPAIFTLLYNAGPEGRKIAESLVFIAGRLAFEPDFTRLGLYMFGTLLVCSKKDMADNPSLSDVMTKINMRAFRNSQKLQADGKVISIFPEGTRSRDGRLMPFVDTVYHYVANKVILPISLEGTEKILPIEGLLFNQAVGKLVIGKPVLVGELTKKEMLSFPSHIEQISFPGTGDKKQFIIDNLALLVGSNLNKHKHGTYRNLYKGDVRETNQLISFPKKPEEHVVIIGSSNMSVAFACVMANKNVKVTIYSPDSEMVKQSNEERRDVVHYPIYKLPPNIEFSDKPEVLESATLFIQGTNPWEFDNIYSKIRTYLQKNKSPVVNVIKGFTGSKKGLILEDLHELLLIERDRLAVVSGACYPDQIMERKISGFEISAFEDSLIPKLKELLTNNYVFTRPAINSRDTKGVQLGGALKTIYALAMGLVEGYFKRELGGNVDNTLFHLSNRFFNEMVSIGVLLGGDPTTFNGLSGMTDFMLACFGSDTRDRKYGYDLAYGTRPEKITNGFYGLKVLPNLIQLDEKRHPIVTAAYRTVIQNEDFDLIAEKLQMQLARF</sequence>
<evidence type="ECO:0000256" key="1">
    <source>
        <dbReference type="ARBA" id="ARBA00011009"/>
    </source>
</evidence>
<dbReference type="InterPro" id="IPR006168">
    <property type="entry name" value="G3P_DH_NAD-dep"/>
</dbReference>
<keyword evidence="3 7" id="KW-0560">Oxidoreductase</keyword>
<dbReference type="PANTHER" id="PTHR11728:SF1">
    <property type="entry name" value="GLYCEROL-3-PHOSPHATE DEHYDROGENASE [NAD(+)] 2, CHLOROPLASTIC"/>
    <property type="match status" value="1"/>
</dbReference>
<dbReference type="GO" id="GO:0016746">
    <property type="term" value="F:acyltransferase activity"/>
    <property type="evidence" value="ECO:0007669"/>
    <property type="project" value="UniProtKB-KW"/>
</dbReference>
<comment type="similarity">
    <text evidence="1 7">Belongs to the NAD-dependent glycerol-3-phosphate dehydrogenase family.</text>
</comment>
<dbReference type="EMBL" id="RQHF01000030">
    <property type="protein sequence ID" value="TGM51405.1"/>
    <property type="molecule type" value="Genomic_DNA"/>
</dbReference>
<dbReference type="SUPFAM" id="SSF51735">
    <property type="entry name" value="NAD(P)-binding Rossmann-fold domains"/>
    <property type="match status" value="1"/>
</dbReference>
<gene>
    <name evidence="9" type="ORF">EHQ95_13915</name>
</gene>
<keyword evidence="7" id="KW-0520">NAD</keyword>
<accession>A0ABY2NL08</accession>
<keyword evidence="4" id="KW-0443">Lipid metabolism</keyword>
<proteinExistence type="inferred from homology"/>
<keyword evidence="2" id="KW-0444">Lipid biosynthesis</keyword>
<dbReference type="InterPro" id="IPR006109">
    <property type="entry name" value="G3P_DH_NAD-dep_C"/>
</dbReference>
<dbReference type="RefSeq" id="WP_135659760.1">
    <property type="nucleotide sequence ID" value="NZ_RQHF01000030.1"/>
</dbReference>
<organism evidence="9 10">
    <name type="scientific">Leptospira vanthielii</name>
    <dbReference type="NCBI Taxonomy" id="293085"/>
    <lineage>
        <taxon>Bacteria</taxon>
        <taxon>Pseudomonadati</taxon>
        <taxon>Spirochaetota</taxon>
        <taxon>Spirochaetia</taxon>
        <taxon>Leptospirales</taxon>
        <taxon>Leptospiraceae</taxon>
        <taxon>Leptospira</taxon>
    </lineage>
</organism>
<dbReference type="CDD" id="cd07989">
    <property type="entry name" value="LPLAT_AGPAT-like"/>
    <property type="match status" value="1"/>
</dbReference>
<name>A0ABY2NL08_9LEPT</name>
<comment type="caution">
    <text evidence="9">The sequence shown here is derived from an EMBL/GenBank/DDBJ whole genome shotgun (WGS) entry which is preliminary data.</text>
</comment>
<evidence type="ECO:0000313" key="9">
    <source>
        <dbReference type="EMBL" id="TGM51405.1"/>
    </source>
</evidence>
<keyword evidence="9" id="KW-0012">Acyltransferase</keyword>
<evidence type="ECO:0000256" key="3">
    <source>
        <dbReference type="ARBA" id="ARBA00023002"/>
    </source>
</evidence>
<evidence type="ECO:0000256" key="4">
    <source>
        <dbReference type="ARBA" id="ARBA00023098"/>
    </source>
</evidence>
<dbReference type="InterPro" id="IPR011128">
    <property type="entry name" value="G3P_DH_NAD-dep_N"/>
</dbReference>
<evidence type="ECO:0000259" key="8">
    <source>
        <dbReference type="SMART" id="SM00563"/>
    </source>
</evidence>
<dbReference type="SUPFAM" id="SSF48179">
    <property type="entry name" value="6-phosphogluconate dehydrogenase C-terminal domain-like"/>
    <property type="match status" value="1"/>
</dbReference>
<dbReference type="Pfam" id="PF07479">
    <property type="entry name" value="NAD_Gly3P_dh_C"/>
    <property type="match status" value="1"/>
</dbReference>
<dbReference type="PANTHER" id="PTHR11728">
    <property type="entry name" value="GLYCEROL-3-PHOSPHATE DEHYDROGENASE"/>
    <property type="match status" value="1"/>
</dbReference>
<keyword evidence="5" id="KW-0594">Phospholipid biosynthesis</keyword>